<proteinExistence type="predicted"/>
<gene>
    <name evidence="1" type="ORF">HNO51_14845</name>
</gene>
<reference evidence="1 2" key="1">
    <citation type="journal article" date="2021" name="Front. Microbiol.">
        <title>Aerobic Denitrification and Heterotrophic Sulfur Oxidation in the Genus Halomonas Revealed by Six Novel Species Characterizations and Genome-Based Analysis.</title>
        <authorList>
            <person name="Wang L."/>
            <person name="Shao Z."/>
        </authorList>
    </citation>
    <scope>NUCLEOTIDE SEQUENCE [LARGE SCALE GENOMIC DNA]</scope>
    <source>
        <strain evidence="1 2">MCCC 1A11059</strain>
    </source>
</reference>
<evidence type="ECO:0000313" key="1">
    <source>
        <dbReference type="EMBL" id="QTP55850.1"/>
    </source>
</evidence>
<dbReference type="Proteomes" id="UP000671868">
    <property type="component" value="Chromosome"/>
</dbReference>
<name>A0ABX7W6Y6_9GAMM</name>
<dbReference type="EMBL" id="CP053381">
    <property type="protein sequence ID" value="QTP55850.1"/>
    <property type="molecule type" value="Genomic_DNA"/>
</dbReference>
<accession>A0ABX7W6Y6</accession>
<dbReference type="RefSeq" id="WP_209537741.1">
    <property type="nucleotide sequence ID" value="NZ_CP053381.1"/>
</dbReference>
<organism evidence="1 2">
    <name type="scientific">Billgrantia sulfidoxydans</name>
    <dbReference type="NCBI Taxonomy" id="2733484"/>
    <lineage>
        <taxon>Bacteria</taxon>
        <taxon>Pseudomonadati</taxon>
        <taxon>Pseudomonadota</taxon>
        <taxon>Gammaproteobacteria</taxon>
        <taxon>Oceanospirillales</taxon>
        <taxon>Halomonadaceae</taxon>
        <taxon>Billgrantia</taxon>
    </lineage>
</organism>
<evidence type="ECO:0000313" key="2">
    <source>
        <dbReference type="Proteomes" id="UP000671868"/>
    </source>
</evidence>
<keyword evidence="2" id="KW-1185">Reference proteome</keyword>
<protein>
    <submittedName>
        <fullName evidence="1">Uncharacterized protein</fullName>
    </submittedName>
</protein>
<sequence>METIEQLHSDPRPLVSLANVSAVTGESLGELLLRLAGNDIPLFMERPEEARIFCVTQSLPMPHREATYPEAILSPSRGLNPPGFMTPKRGETHIDASHFNYLVLTSADYAPLTEGGSRLSVKLFRQTAYIDKGGDEPITVNASDYYREHLPKASPLEKMKAQFSCCYQNKEWPSTFKFTSVTINSEELLVSRTSLLDRVLSYSKQSTCLLPELQCHLQPWKSDLLLALNKAAFKVHSNDNENKIFSKEQVMAAINEQINGSRPSDTTLSRLATLLRHDRQPANYRKAVNSNSTNKYPPHFTPQLIYLNEKSEKYYTDYQGSKNQTLPSAKAVQLELQEDGVISKDTAIRVASALIPRLRHSTL</sequence>